<name>A0ABP8EH89_9MICO</name>
<evidence type="ECO:0000313" key="1">
    <source>
        <dbReference type="EMBL" id="GAA4283231.1"/>
    </source>
</evidence>
<dbReference type="EMBL" id="BAABAZ010000004">
    <property type="protein sequence ID" value="GAA4283231.1"/>
    <property type="molecule type" value="Genomic_DNA"/>
</dbReference>
<proteinExistence type="predicted"/>
<dbReference type="Gene3D" id="1.10.287.1060">
    <property type="entry name" value="ESAT-6-like"/>
    <property type="match status" value="1"/>
</dbReference>
<evidence type="ECO:0008006" key="3">
    <source>
        <dbReference type="Google" id="ProtNLM"/>
    </source>
</evidence>
<comment type="caution">
    <text evidence="1">The sequence shown here is derived from an EMBL/GenBank/DDBJ whole genome shotgun (WGS) entry which is preliminary data.</text>
</comment>
<gene>
    <name evidence="1" type="ORF">GCM10022261_07620</name>
</gene>
<evidence type="ECO:0000313" key="2">
    <source>
        <dbReference type="Proteomes" id="UP001501586"/>
    </source>
</evidence>
<dbReference type="SUPFAM" id="SSF140453">
    <property type="entry name" value="EsxAB dimer-like"/>
    <property type="match status" value="1"/>
</dbReference>
<sequence length="90" mass="9751">MSVGAELSTLSALNTTFKNNADAAIDIKTQVSNGVDSSVWTGKYSDEFREAWTTYSKNLDTLNEALLKAAEDVRTNHNNIAAATGEPDRL</sequence>
<accession>A0ABP8EH89</accession>
<organism evidence="1 2">
    <name type="scientific">Brevibacterium daeguense</name>
    <dbReference type="NCBI Taxonomy" id="909936"/>
    <lineage>
        <taxon>Bacteria</taxon>
        <taxon>Bacillati</taxon>
        <taxon>Actinomycetota</taxon>
        <taxon>Actinomycetes</taxon>
        <taxon>Micrococcales</taxon>
        <taxon>Brevibacteriaceae</taxon>
        <taxon>Brevibacterium</taxon>
    </lineage>
</organism>
<keyword evidence="2" id="KW-1185">Reference proteome</keyword>
<dbReference type="InterPro" id="IPR036689">
    <property type="entry name" value="ESAT-6-like_sf"/>
</dbReference>
<dbReference type="Proteomes" id="UP001501586">
    <property type="component" value="Unassembled WGS sequence"/>
</dbReference>
<dbReference type="RefSeq" id="WP_236864307.1">
    <property type="nucleotide sequence ID" value="NZ_BAABAZ010000004.1"/>
</dbReference>
<protein>
    <recommendedName>
        <fullName evidence="3">WXG100 family type VII secretion target</fullName>
    </recommendedName>
</protein>
<reference evidence="2" key="1">
    <citation type="journal article" date="2019" name="Int. J. Syst. Evol. Microbiol.">
        <title>The Global Catalogue of Microorganisms (GCM) 10K type strain sequencing project: providing services to taxonomists for standard genome sequencing and annotation.</title>
        <authorList>
            <consortium name="The Broad Institute Genomics Platform"/>
            <consortium name="The Broad Institute Genome Sequencing Center for Infectious Disease"/>
            <person name="Wu L."/>
            <person name="Ma J."/>
        </authorList>
    </citation>
    <scope>NUCLEOTIDE SEQUENCE [LARGE SCALE GENOMIC DNA]</scope>
    <source>
        <strain evidence="2">JCM 17458</strain>
    </source>
</reference>